<dbReference type="PANTHER" id="PTHR16932:SF18">
    <property type="entry name" value="INTERFERON, ALPHA-INDUCIBLE PROTEIN 27-LIKE 2"/>
    <property type="match status" value="1"/>
</dbReference>
<dbReference type="GO" id="GO:0016020">
    <property type="term" value="C:membrane"/>
    <property type="evidence" value="ECO:0007669"/>
    <property type="project" value="UniProtKB-SubCell"/>
</dbReference>
<comment type="subcellular location">
    <subcellularLocation>
        <location evidence="1">Membrane</location>
        <topology evidence="1">Multi-pass membrane protein</topology>
    </subcellularLocation>
</comment>
<organism evidence="7 8">
    <name type="scientific">Leptidea sinapis</name>
    <dbReference type="NCBI Taxonomy" id="189913"/>
    <lineage>
        <taxon>Eukaryota</taxon>
        <taxon>Metazoa</taxon>
        <taxon>Ecdysozoa</taxon>
        <taxon>Arthropoda</taxon>
        <taxon>Hexapoda</taxon>
        <taxon>Insecta</taxon>
        <taxon>Pterygota</taxon>
        <taxon>Neoptera</taxon>
        <taxon>Endopterygota</taxon>
        <taxon>Lepidoptera</taxon>
        <taxon>Glossata</taxon>
        <taxon>Ditrysia</taxon>
        <taxon>Papilionoidea</taxon>
        <taxon>Pieridae</taxon>
        <taxon>Dismorphiinae</taxon>
        <taxon>Leptidea</taxon>
    </lineage>
</organism>
<proteinExistence type="inferred from homology"/>
<evidence type="ECO:0000256" key="5">
    <source>
        <dbReference type="ARBA" id="ARBA00023136"/>
    </source>
</evidence>
<evidence type="ECO:0000313" key="7">
    <source>
        <dbReference type="EMBL" id="VVC99616.1"/>
    </source>
</evidence>
<keyword evidence="3 6" id="KW-0812">Transmembrane</keyword>
<reference evidence="7 8" key="1">
    <citation type="submission" date="2017-07" db="EMBL/GenBank/DDBJ databases">
        <authorList>
            <person name="Talla V."/>
            <person name="Backstrom N."/>
        </authorList>
    </citation>
    <scope>NUCLEOTIDE SEQUENCE [LARGE SCALE GENOMIC DNA]</scope>
</reference>
<dbReference type="Gene3D" id="6.10.110.10">
    <property type="match status" value="1"/>
</dbReference>
<accession>A0A5E4QNV0</accession>
<comment type="similarity">
    <text evidence="2">Belongs to the IFI6/IFI27 family.</text>
</comment>
<dbReference type="EMBL" id="FZQP02004223">
    <property type="protein sequence ID" value="VVC99616.1"/>
    <property type="molecule type" value="Genomic_DNA"/>
</dbReference>
<feature type="transmembrane region" description="Helical" evidence="6">
    <location>
        <begin position="50"/>
        <end position="69"/>
    </location>
</feature>
<dbReference type="PANTHER" id="PTHR16932">
    <property type="entry name" value="INTERFERON ALPHA-INDUCIBLE PROTEIN 27"/>
    <property type="match status" value="1"/>
</dbReference>
<dbReference type="InterPro" id="IPR009311">
    <property type="entry name" value="IFI6/IFI27-like"/>
</dbReference>
<name>A0A5E4QNV0_9NEOP</name>
<evidence type="ECO:0000256" key="6">
    <source>
        <dbReference type="SAM" id="Phobius"/>
    </source>
</evidence>
<keyword evidence="4 6" id="KW-1133">Transmembrane helix</keyword>
<dbReference type="Pfam" id="PF06140">
    <property type="entry name" value="Ifi-6-16"/>
    <property type="match status" value="1"/>
</dbReference>
<evidence type="ECO:0000256" key="1">
    <source>
        <dbReference type="ARBA" id="ARBA00004141"/>
    </source>
</evidence>
<feature type="transmembrane region" description="Helical" evidence="6">
    <location>
        <begin position="100"/>
        <end position="119"/>
    </location>
</feature>
<keyword evidence="8" id="KW-1185">Reference proteome</keyword>
<dbReference type="Proteomes" id="UP000324832">
    <property type="component" value="Unassembled WGS sequence"/>
</dbReference>
<evidence type="ECO:0000256" key="4">
    <source>
        <dbReference type="ARBA" id="ARBA00022989"/>
    </source>
</evidence>
<dbReference type="AlphaFoldDB" id="A0A5E4QNV0"/>
<keyword evidence="5 6" id="KW-0472">Membrane</keyword>
<evidence type="ECO:0000313" key="8">
    <source>
        <dbReference type="Proteomes" id="UP000324832"/>
    </source>
</evidence>
<evidence type="ECO:0000256" key="2">
    <source>
        <dbReference type="ARBA" id="ARBA00007262"/>
    </source>
</evidence>
<sequence>MGKLKSIQFNQKIDIPRGSNKEMSSANNIQCSSKIFGKSYKLQILYEDPTAVTVGVLGGIAIYGTAGLLTPVVASMLGFSSTGVVAGSTAAAAMSYTGNVAAGSILAKLTAAAMLLLCYSDRR</sequence>
<evidence type="ECO:0000256" key="3">
    <source>
        <dbReference type="ARBA" id="ARBA00022692"/>
    </source>
</evidence>
<protein>
    <submittedName>
        <fullName evidence="7">Uncharacterized protein</fullName>
    </submittedName>
</protein>
<gene>
    <name evidence="7" type="ORF">LSINAPIS_LOCUS10455</name>
</gene>
<dbReference type="InterPro" id="IPR038213">
    <property type="entry name" value="IFI6/IFI27-like_sf"/>
</dbReference>